<gene>
    <name evidence="7" type="ORF">CATMQ487_40160</name>
</gene>
<dbReference type="Pfam" id="PF00691">
    <property type="entry name" value="OmpA"/>
    <property type="match status" value="1"/>
</dbReference>
<evidence type="ECO:0000256" key="3">
    <source>
        <dbReference type="ARBA" id="ARBA00023237"/>
    </source>
</evidence>
<keyword evidence="8" id="KW-1185">Reference proteome</keyword>
<dbReference type="PANTHER" id="PTHR30329">
    <property type="entry name" value="STATOR ELEMENT OF FLAGELLAR MOTOR COMPLEX"/>
    <property type="match status" value="1"/>
</dbReference>
<keyword evidence="2 4" id="KW-0472">Membrane</keyword>
<protein>
    <recommendedName>
        <fullName evidence="6">OmpA-like domain-containing protein</fullName>
    </recommendedName>
</protein>
<dbReference type="PRINTS" id="PR01021">
    <property type="entry name" value="OMPADOMAIN"/>
</dbReference>
<feature type="transmembrane region" description="Helical" evidence="5">
    <location>
        <begin position="12"/>
        <end position="33"/>
    </location>
</feature>
<reference evidence="7" key="1">
    <citation type="submission" date="2022-04" db="EMBL/GenBank/DDBJ databases">
        <title>Whole genome sequence of Sphaerotilus sp. FB-5.</title>
        <authorList>
            <person name="Takeda M."/>
            <person name="Narihara S."/>
            <person name="Akimoto M."/>
            <person name="Akimoto R."/>
            <person name="Nishiyashiki S."/>
            <person name="Murakami T."/>
        </authorList>
    </citation>
    <scope>NUCLEOTIDE SEQUENCE</scope>
    <source>
        <strain evidence="7">FB-5</strain>
    </source>
</reference>
<name>A0ABM7YR41_9BURK</name>
<organism evidence="7 8">
    <name type="scientific">Sphaerotilus microaerophilus</name>
    <dbReference type="NCBI Taxonomy" id="2914710"/>
    <lineage>
        <taxon>Bacteria</taxon>
        <taxon>Pseudomonadati</taxon>
        <taxon>Pseudomonadota</taxon>
        <taxon>Betaproteobacteria</taxon>
        <taxon>Burkholderiales</taxon>
        <taxon>Sphaerotilaceae</taxon>
        <taxon>Sphaerotilus</taxon>
    </lineage>
</organism>
<evidence type="ECO:0000259" key="6">
    <source>
        <dbReference type="PROSITE" id="PS51123"/>
    </source>
</evidence>
<accession>A0ABM7YR41</accession>
<feature type="domain" description="OmpA-like" evidence="6">
    <location>
        <begin position="75"/>
        <end position="187"/>
    </location>
</feature>
<dbReference type="InterPro" id="IPR006664">
    <property type="entry name" value="OMP_bac"/>
</dbReference>
<dbReference type="RefSeq" id="WP_251970273.1">
    <property type="nucleotide sequence ID" value="NZ_AP025730.1"/>
</dbReference>
<dbReference type="Proteomes" id="UP001057498">
    <property type="component" value="Chromosome"/>
</dbReference>
<dbReference type="EMBL" id="AP025730">
    <property type="protein sequence ID" value="BDI07046.1"/>
    <property type="molecule type" value="Genomic_DNA"/>
</dbReference>
<sequence length="187" mass="18367">MSSQDEDQGSKAGLVVAFGAVALAVVVALSMAVRHSFKSAAAPLVAQSASAAVPAAVAASPAASADAGAGADQLVDLTPTGAALSTVFFGSGQAALDAAADAALAKVVEALAGSTSKKVLLSGYHDTTGDPARNAELAKERAKAVRAALVAKGVPLAQVLLRKPEVTAGGGSDQEARRVEIRVIDAP</sequence>
<dbReference type="InterPro" id="IPR006665">
    <property type="entry name" value="OmpA-like"/>
</dbReference>
<evidence type="ECO:0000256" key="1">
    <source>
        <dbReference type="ARBA" id="ARBA00004442"/>
    </source>
</evidence>
<dbReference type="SUPFAM" id="SSF103088">
    <property type="entry name" value="OmpA-like"/>
    <property type="match status" value="1"/>
</dbReference>
<comment type="subcellular location">
    <subcellularLocation>
        <location evidence="1">Cell outer membrane</location>
    </subcellularLocation>
</comment>
<keyword evidence="3" id="KW-0998">Cell outer membrane</keyword>
<dbReference type="PROSITE" id="PS51123">
    <property type="entry name" value="OMPA_2"/>
    <property type="match status" value="1"/>
</dbReference>
<evidence type="ECO:0000313" key="7">
    <source>
        <dbReference type="EMBL" id="BDI07046.1"/>
    </source>
</evidence>
<evidence type="ECO:0000313" key="8">
    <source>
        <dbReference type="Proteomes" id="UP001057498"/>
    </source>
</evidence>
<dbReference type="Gene3D" id="3.30.1330.60">
    <property type="entry name" value="OmpA-like domain"/>
    <property type="match status" value="1"/>
</dbReference>
<evidence type="ECO:0000256" key="5">
    <source>
        <dbReference type="SAM" id="Phobius"/>
    </source>
</evidence>
<keyword evidence="5" id="KW-1133">Transmembrane helix</keyword>
<proteinExistence type="predicted"/>
<keyword evidence="5" id="KW-0812">Transmembrane</keyword>
<evidence type="ECO:0000256" key="4">
    <source>
        <dbReference type="PROSITE-ProRule" id="PRU00473"/>
    </source>
</evidence>
<dbReference type="PANTHER" id="PTHR30329:SF21">
    <property type="entry name" value="LIPOPROTEIN YIAD-RELATED"/>
    <property type="match status" value="1"/>
</dbReference>
<dbReference type="InterPro" id="IPR036737">
    <property type="entry name" value="OmpA-like_sf"/>
</dbReference>
<evidence type="ECO:0000256" key="2">
    <source>
        <dbReference type="ARBA" id="ARBA00023136"/>
    </source>
</evidence>
<dbReference type="InterPro" id="IPR050330">
    <property type="entry name" value="Bact_OuterMem_StrucFunc"/>
</dbReference>